<dbReference type="SUPFAM" id="SSF141868">
    <property type="entry name" value="EAL domain-like"/>
    <property type="match status" value="1"/>
</dbReference>
<dbReference type="InterPro" id="IPR001633">
    <property type="entry name" value="EAL_dom"/>
</dbReference>
<dbReference type="Gene3D" id="3.30.450.20">
    <property type="entry name" value="PAS domain"/>
    <property type="match status" value="2"/>
</dbReference>
<dbReference type="PROSITE" id="PS50887">
    <property type="entry name" value="GGDEF"/>
    <property type="match status" value="1"/>
</dbReference>
<dbReference type="EMBL" id="ARZA01000287">
    <property type="protein sequence ID" value="EOC99253.1"/>
    <property type="molecule type" value="Genomic_DNA"/>
</dbReference>
<feature type="domain" description="PAC" evidence="2">
    <location>
        <begin position="239"/>
        <end position="291"/>
    </location>
</feature>
<dbReference type="CDD" id="cd01948">
    <property type="entry name" value="EAL"/>
    <property type="match status" value="1"/>
</dbReference>
<dbReference type="InterPro" id="IPR000160">
    <property type="entry name" value="GGDEF_dom"/>
</dbReference>
<dbReference type="Proteomes" id="UP000013378">
    <property type="component" value="Unassembled WGS sequence"/>
</dbReference>
<dbReference type="STRING" id="1304284.L21TH_2717"/>
<feature type="domain" description="PAS" evidence="1">
    <location>
        <begin position="3"/>
        <end position="56"/>
    </location>
</feature>
<dbReference type="InterPro" id="IPR043128">
    <property type="entry name" value="Rev_trsase/Diguanyl_cyclase"/>
</dbReference>
<dbReference type="InterPro" id="IPR000014">
    <property type="entry name" value="PAS"/>
</dbReference>
<dbReference type="NCBIfam" id="TIGR00229">
    <property type="entry name" value="sensory_box"/>
    <property type="match status" value="2"/>
</dbReference>
<dbReference type="PROSITE" id="PS50113">
    <property type="entry name" value="PAC"/>
    <property type="match status" value="1"/>
</dbReference>
<feature type="domain" description="EAL" evidence="3">
    <location>
        <begin position="461"/>
        <end position="711"/>
    </location>
</feature>
<dbReference type="InterPro" id="IPR052155">
    <property type="entry name" value="Biofilm_reg_signaling"/>
</dbReference>
<protein>
    <submittedName>
        <fullName evidence="5">Diguanylate cyclase/phosphodiesterase (GGDEF &amp; EAL domains) with PAS/PAC sensor(S)</fullName>
    </submittedName>
</protein>
<dbReference type="PATRIC" id="fig|1304284.3.peg.2669"/>
<sequence>MEIQKRYQVLFQNSPDGIVYFDKDYKILEVNKTFVKLFGYSYEECIGKDLDDMVMPVEKRNKAKEKTIELFRKGIVDVEDIRYKKTEDPIYVNIRGILVRVGNQIEGGYAIYTDITEKIRYKEELELVNEDLEAIVHQLIAGEEELQTQYAEIQRYTEYLEELKQKYEIAIKGIDSGIWEVDAEDERVYLSENFAKLVSIDLDETSNIYEVLDKVVVPEDKNVLLRDYKRYKRGEKEQIYCQVRIIDKDGKVRWFLVSGKGVTNRDGDVKALHGVLVEISQIRKQEEKIKFLAYHDSLTHLPNRRKFIDILKEEIENNKKGTVMLLDLDNFKKVNDSLGHAYGDELIKKVAGILVDIAEDKMTVFRFGGDEFLILIKNQDDPIELEEYADNILLALQHNIVITEIEDSISASIGIVRYPNDSNTIDDILMRADISMYQAKITGKNRYTFFNQEMMNQFNEKIEVETIIRKAISNEDFNLVYQPIINTHTGDVASFEALLRLKDKNISPAIFIPIAERSDLILSIGKFVIKEAVRQLSQWKKEGRELKPIAINLSPKQLYDNNLLKFLKGVLDEYGVELSYLEIEITERVLVKNQVETIKILNQLKDLGVSLSLDDFGTGYSSFNYLTFIPVDKIKLDKCLIDKFLEMENIKVMDSLITLAHSLKLKVVAEGIERMEQYKRLRKGNCDYIQGYLFSKPLKLNEVEKIYYKNFLQK</sequence>
<dbReference type="InterPro" id="IPR000700">
    <property type="entry name" value="PAS-assoc_C"/>
</dbReference>
<dbReference type="Pfam" id="PF08447">
    <property type="entry name" value="PAS_3"/>
    <property type="match status" value="1"/>
</dbReference>
<dbReference type="Pfam" id="PF00990">
    <property type="entry name" value="GGDEF"/>
    <property type="match status" value="1"/>
</dbReference>
<dbReference type="CDD" id="cd00130">
    <property type="entry name" value="PAS"/>
    <property type="match status" value="2"/>
</dbReference>
<dbReference type="SUPFAM" id="SSF55785">
    <property type="entry name" value="PYP-like sensor domain (PAS domain)"/>
    <property type="match status" value="2"/>
</dbReference>
<dbReference type="PANTHER" id="PTHR44757">
    <property type="entry name" value="DIGUANYLATE CYCLASE DGCP"/>
    <property type="match status" value="1"/>
</dbReference>
<gene>
    <name evidence="5" type="ORF">L21TH_2717</name>
</gene>
<dbReference type="NCBIfam" id="TIGR00254">
    <property type="entry name" value="GGDEF"/>
    <property type="match status" value="1"/>
</dbReference>
<dbReference type="Pfam" id="PF00563">
    <property type="entry name" value="EAL"/>
    <property type="match status" value="1"/>
</dbReference>
<dbReference type="Pfam" id="PF13426">
    <property type="entry name" value="PAS_9"/>
    <property type="match status" value="1"/>
</dbReference>
<feature type="domain" description="GGDEF" evidence="4">
    <location>
        <begin position="319"/>
        <end position="452"/>
    </location>
</feature>
<dbReference type="AlphaFoldDB" id="R1CRB2"/>
<dbReference type="RefSeq" id="WP_006317628.1">
    <property type="nucleotide sequence ID" value="NZ_ARZA01000287.1"/>
</dbReference>
<evidence type="ECO:0000259" key="4">
    <source>
        <dbReference type="PROSITE" id="PS50887"/>
    </source>
</evidence>
<accession>R1CRB2</accession>
<evidence type="ECO:0000259" key="3">
    <source>
        <dbReference type="PROSITE" id="PS50883"/>
    </source>
</evidence>
<reference evidence="5 6" key="1">
    <citation type="journal article" date="2015" name="Geomicrobiol. J.">
        <title>Caldisalinibacter kiritimatiensis gen. nov., sp. nov., a moderately thermohalophilic thiosulfate-reducing bacterium from a hypersaline microbial mat.</title>
        <authorList>
            <person name="Ben Hania W."/>
            <person name="Joseph M."/>
            <person name="Fiebig A."/>
            <person name="Bunk B."/>
            <person name="Klenk H.-P."/>
            <person name="Fardeau M.-L."/>
            <person name="Spring S."/>
        </authorList>
    </citation>
    <scope>NUCLEOTIDE SEQUENCE [LARGE SCALE GENOMIC DNA]</scope>
    <source>
        <strain evidence="5 6">L21-TH-D2</strain>
    </source>
</reference>
<dbReference type="OrthoDB" id="9762141at2"/>
<name>R1CRB2_9FIRM</name>
<evidence type="ECO:0000259" key="2">
    <source>
        <dbReference type="PROSITE" id="PS50113"/>
    </source>
</evidence>
<dbReference type="InterPro" id="IPR001610">
    <property type="entry name" value="PAC"/>
</dbReference>
<dbReference type="SMART" id="SM00091">
    <property type="entry name" value="PAS"/>
    <property type="match status" value="2"/>
</dbReference>
<dbReference type="InterPro" id="IPR035965">
    <property type="entry name" value="PAS-like_dom_sf"/>
</dbReference>
<evidence type="ECO:0000259" key="1">
    <source>
        <dbReference type="PROSITE" id="PS50112"/>
    </source>
</evidence>
<dbReference type="Gene3D" id="3.20.20.450">
    <property type="entry name" value="EAL domain"/>
    <property type="match status" value="1"/>
</dbReference>
<dbReference type="InterPro" id="IPR029787">
    <property type="entry name" value="Nucleotide_cyclase"/>
</dbReference>
<dbReference type="Gene3D" id="3.30.70.270">
    <property type="match status" value="1"/>
</dbReference>
<dbReference type="eggNOG" id="COG5001">
    <property type="taxonomic scope" value="Bacteria"/>
</dbReference>
<dbReference type="InterPro" id="IPR013655">
    <property type="entry name" value="PAS_fold_3"/>
</dbReference>
<evidence type="ECO:0000313" key="5">
    <source>
        <dbReference type="EMBL" id="EOC99253.1"/>
    </source>
</evidence>
<dbReference type="SMART" id="SM00267">
    <property type="entry name" value="GGDEF"/>
    <property type="match status" value="1"/>
</dbReference>
<comment type="caution">
    <text evidence="5">The sequence shown here is derived from an EMBL/GenBank/DDBJ whole genome shotgun (WGS) entry which is preliminary data.</text>
</comment>
<keyword evidence="6" id="KW-1185">Reference proteome</keyword>
<dbReference type="PROSITE" id="PS50883">
    <property type="entry name" value="EAL"/>
    <property type="match status" value="1"/>
</dbReference>
<evidence type="ECO:0000313" key="6">
    <source>
        <dbReference type="Proteomes" id="UP000013378"/>
    </source>
</evidence>
<dbReference type="SMART" id="SM00086">
    <property type="entry name" value="PAC"/>
    <property type="match status" value="2"/>
</dbReference>
<proteinExistence type="predicted"/>
<dbReference type="SUPFAM" id="SSF55073">
    <property type="entry name" value="Nucleotide cyclase"/>
    <property type="match status" value="1"/>
</dbReference>
<dbReference type="InterPro" id="IPR035919">
    <property type="entry name" value="EAL_sf"/>
</dbReference>
<dbReference type="PANTHER" id="PTHR44757:SF2">
    <property type="entry name" value="BIOFILM ARCHITECTURE MAINTENANCE PROTEIN MBAA"/>
    <property type="match status" value="1"/>
</dbReference>
<dbReference type="SMART" id="SM00052">
    <property type="entry name" value="EAL"/>
    <property type="match status" value="1"/>
</dbReference>
<dbReference type="CDD" id="cd01949">
    <property type="entry name" value="GGDEF"/>
    <property type="match status" value="1"/>
</dbReference>
<dbReference type="PROSITE" id="PS50112">
    <property type="entry name" value="PAS"/>
    <property type="match status" value="1"/>
</dbReference>
<organism evidence="5 6">
    <name type="scientific">Caldisalinibacter kiritimatiensis</name>
    <dbReference type="NCBI Taxonomy" id="1304284"/>
    <lineage>
        <taxon>Bacteria</taxon>
        <taxon>Bacillati</taxon>
        <taxon>Bacillota</taxon>
        <taxon>Tissierellia</taxon>
        <taxon>Tissierellales</taxon>
        <taxon>Thermohalobacteraceae</taxon>
        <taxon>Caldisalinibacter</taxon>
    </lineage>
</organism>